<keyword evidence="4 6" id="KW-0862">Zinc</keyword>
<evidence type="ECO:0000256" key="7">
    <source>
        <dbReference type="RuleBase" id="RU361183"/>
    </source>
</evidence>
<evidence type="ECO:0000256" key="2">
    <source>
        <dbReference type="ARBA" id="ARBA00022723"/>
    </source>
</evidence>
<dbReference type="SMART" id="SM00235">
    <property type="entry name" value="ZnMc"/>
    <property type="match status" value="1"/>
</dbReference>
<evidence type="ECO:0000313" key="11">
    <source>
        <dbReference type="Proteomes" id="UP001186944"/>
    </source>
</evidence>
<dbReference type="Pfam" id="PF00629">
    <property type="entry name" value="MAM"/>
    <property type="match status" value="1"/>
</dbReference>
<dbReference type="InterPro" id="IPR013320">
    <property type="entry name" value="ConA-like_dom_sf"/>
</dbReference>
<feature type="binding site" evidence="6">
    <location>
        <position position="73"/>
    </location>
    <ligand>
        <name>Zn(2+)</name>
        <dbReference type="ChEBI" id="CHEBI:29105"/>
        <note>catalytic</note>
    </ligand>
</feature>
<comment type="cofactor">
    <cofactor evidence="6 7">
        <name>Zn(2+)</name>
        <dbReference type="ChEBI" id="CHEBI:29105"/>
    </cofactor>
    <text evidence="6 7">Binds 1 zinc ion per subunit.</text>
</comment>
<feature type="domain" description="Peptidase M12A" evidence="9">
    <location>
        <begin position="1"/>
        <end position="169"/>
    </location>
</feature>
<dbReference type="InterPro" id="IPR006026">
    <property type="entry name" value="Peptidase_Metallo"/>
</dbReference>
<evidence type="ECO:0000259" key="9">
    <source>
        <dbReference type="PROSITE" id="PS51864"/>
    </source>
</evidence>
<keyword evidence="2 6" id="KW-0479">Metal-binding</keyword>
<evidence type="ECO:0000256" key="4">
    <source>
        <dbReference type="ARBA" id="ARBA00022833"/>
    </source>
</evidence>
<evidence type="ECO:0000256" key="6">
    <source>
        <dbReference type="PROSITE-ProRule" id="PRU01211"/>
    </source>
</evidence>
<comment type="caution">
    <text evidence="6">Lacks conserved residue(s) required for the propagation of feature annotation.</text>
</comment>
<keyword evidence="5 6" id="KW-0482">Metalloprotease</keyword>
<dbReference type="AlphaFoldDB" id="A0AA89BVR5"/>
<dbReference type="PANTHER" id="PTHR10127">
    <property type="entry name" value="DISCOIDIN, CUB, EGF, LAMININ , AND ZINC METALLOPROTEASE DOMAIN CONTAINING"/>
    <property type="match status" value="1"/>
</dbReference>
<dbReference type="InterPro" id="IPR034035">
    <property type="entry name" value="Astacin-like_dom"/>
</dbReference>
<dbReference type="EC" id="3.4.24.-" evidence="7"/>
<dbReference type="PROSITE" id="PS50060">
    <property type="entry name" value="MAM_2"/>
    <property type="match status" value="1"/>
</dbReference>
<dbReference type="Proteomes" id="UP001186944">
    <property type="component" value="Unassembled WGS sequence"/>
</dbReference>
<keyword evidence="3 6" id="KW-0378">Hydrolase</keyword>
<feature type="active site" evidence="6">
    <location>
        <position position="64"/>
    </location>
</feature>
<feature type="domain" description="MAM" evidence="8">
    <location>
        <begin position="190"/>
        <end position="306"/>
    </location>
</feature>
<dbReference type="Gene3D" id="3.40.390.10">
    <property type="entry name" value="Collagenase (Catalytic Domain)"/>
    <property type="match status" value="1"/>
</dbReference>
<dbReference type="InterPro" id="IPR000998">
    <property type="entry name" value="MAM_dom"/>
</dbReference>
<evidence type="ECO:0000256" key="5">
    <source>
        <dbReference type="ARBA" id="ARBA00023049"/>
    </source>
</evidence>
<evidence type="ECO:0000259" key="8">
    <source>
        <dbReference type="PROSITE" id="PS50060"/>
    </source>
</evidence>
<protein>
    <recommendedName>
        <fullName evidence="7">Metalloendopeptidase</fullName>
        <ecNumber evidence="7">3.4.24.-</ecNumber>
    </recommendedName>
</protein>
<keyword evidence="11" id="KW-1185">Reference proteome</keyword>
<keyword evidence="1 6" id="KW-0645">Protease</keyword>
<dbReference type="PRINTS" id="PR00480">
    <property type="entry name" value="ASTACIN"/>
</dbReference>
<evidence type="ECO:0000313" key="10">
    <source>
        <dbReference type="EMBL" id="KAK3089233.1"/>
    </source>
</evidence>
<dbReference type="CDD" id="cd04280">
    <property type="entry name" value="ZnMc_astacin_like"/>
    <property type="match status" value="1"/>
</dbReference>
<dbReference type="SUPFAM" id="SSF55486">
    <property type="entry name" value="Metalloproteases ('zincins'), catalytic domain"/>
    <property type="match status" value="1"/>
</dbReference>
<dbReference type="Gene3D" id="2.60.120.200">
    <property type="match status" value="1"/>
</dbReference>
<dbReference type="SMART" id="SM00137">
    <property type="entry name" value="MAM"/>
    <property type="match status" value="1"/>
</dbReference>
<dbReference type="InterPro" id="IPR001506">
    <property type="entry name" value="Peptidase_M12A"/>
</dbReference>
<organism evidence="10 11">
    <name type="scientific">Pinctada imbricata</name>
    <name type="common">Atlantic pearl-oyster</name>
    <name type="synonym">Pinctada martensii</name>
    <dbReference type="NCBI Taxonomy" id="66713"/>
    <lineage>
        <taxon>Eukaryota</taxon>
        <taxon>Metazoa</taxon>
        <taxon>Spiralia</taxon>
        <taxon>Lophotrochozoa</taxon>
        <taxon>Mollusca</taxon>
        <taxon>Bivalvia</taxon>
        <taxon>Autobranchia</taxon>
        <taxon>Pteriomorphia</taxon>
        <taxon>Pterioida</taxon>
        <taxon>Pterioidea</taxon>
        <taxon>Pteriidae</taxon>
        <taxon>Pinctada</taxon>
    </lineage>
</organism>
<dbReference type="GO" id="GO:0016020">
    <property type="term" value="C:membrane"/>
    <property type="evidence" value="ECO:0007669"/>
    <property type="project" value="InterPro"/>
</dbReference>
<dbReference type="EMBL" id="VSWD01000010">
    <property type="protein sequence ID" value="KAK3089233.1"/>
    <property type="molecule type" value="Genomic_DNA"/>
</dbReference>
<dbReference type="Pfam" id="PF01400">
    <property type="entry name" value="Astacin"/>
    <property type="match status" value="1"/>
</dbReference>
<dbReference type="SUPFAM" id="SSF49899">
    <property type="entry name" value="Concanavalin A-like lectins/glucanases"/>
    <property type="match status" value="1"/>
</dbReference>
<gene>
    <name evidence="10" type="ORF">FSP39_001984</name>
</gene>
<dbReference type="InterPro" id="IPR024079">
    <property type="entry name" value="MetalloPept_cat_dom_sf"/>
</dbReference>
<dbReference type="GO" id="GO:0004222">
    <property type="term" value="F:metalloendopeptidase activity"/>
    <property type="evidence" value="ECO:0007669"/>
    <property type="project" value="UniProtKB-UniRule"/>
</dbReference>
<evidence type="ECO:0000256" key="1">
    <source>
        <dbReference type="ARBA" id="ARBA00022670"/>
    </source>
</evidence>
<sequence length="306" mass="34386">MQKIMDKTMVNGKKCIDFQPRTNERAFIQFTYGSGCHTPVGYHGRESDVTLGNGCYRKGTVIHEILHALGFYHEQDRCDVDNYLKIHYENIQKGHERNIEKYTKGPNCPFDDLNLPFDYGSVMLYSAYAFAIDRRKPTLEPLQPGVTIGQRMKLSDLDAKKIQVLYGCIPRPAPLTGSGAVTGAPTSPPHIVQTTPTNYLYMEASGHTNKTAKLLSPTYSPGLYCFAAYFHMYGAQTGYLSFNLMQNGRTYHMKTYRGDHGDRWTALHLSVNVHSTSFHFEIEGHTGNGYHSDIAIDDISVTPGHC</sequence>
<reference evidence="10" key="1">
    <citation type="submission" date="2019-08" db="EMBL/GenBank/DDBJ databases">
        <title>The improved chromosome-level genome for the pearl oyster Pinctada fucata martensii using PacBio sequencing and Hi-C.</title>
        <authorList>
            <person name="Zheng Z."/>
        </authorList>
    </citation>
    <scope>NUCLEOTIDE SEQUENCE</scope>
    <source>
        <strain evidence="10">ZZ-2019</strain>
        <tissue evidence="10">Adductor muscle</tissue>
    </source>
</reference>
<feature type="binding site" evidence="6">
    <location>
        <position position="67"/>
    </location>
    <ligand>
        <name>Zn(2+)</name>
        <dbReference type="ChEBI" id="CHEBI:29105"/>
        <note>catalytic</note>
    </ligand>
</feature>
<dbReference type="PANTHER" id="PTHR10127:SF780">
    <property type="entry name" value="METALLOENDOPEPTIDASE"/>
    <property type="match status" value="1"/>
</dbReference>
<dbReference type="PROSITE" id="PS51864">
    <property type="entry name" value="ASTACIN"/>
    <property type="match status" value="1"/>
</dbReference>
<feature type="binding site" evidence="6">
    <location>
        <position position="63"/>
    </location>
    <ligand>
        <name>Zn(2+)</name>
        <dbReference type="ChEBI" id="CHEBI:29105"/>
        <note>catalytic</note>
    </ligand>
</feature>
<dbReference type="GO" id="GO:0006508">
    <property type="term" value="P:proteolysis"/>
    <property type="evidence" value="ECO:0007669"/>
    <property type="project" value="UniProtKB-KW"/>
</dbReference>
<comment type="caution">
    <text evidence="10">The sequence shown here is derived from an EMBL/GenBank/DDBJ whole genome shotgun (WGS) entry which is preliminary data.</text>
</comment>
<accession>A0AA89BVR5</accession>
<proteinExistence type="predicted"/>
<dbReference type="GO" id="GO:0008270">
    <property type="term" value="F:zinc ion binding"/>
    <property type="evidence" value="ECO:0007669"/>
    <property type="project" value="UniProtKB-UniRule"/>
</dbReference>
<name>A0AA89BVR5_PINIB</name>
<dbReference type="CDD" id="cd06263">
    <property type="entry name" value="MAM"/>
    <property type="match status" value="1"/>
</dbReference>
<evidence type="ECO:0000256" key="3">
    <source>
        <dbReference type="ARBA" id="ARBA00022801"/>
    </source>
</evidence>